<sequence>MYAAKSVYKTSNGSKYLQQLCKHFSHKVDVTYDAQQGECELSSGPALIKADAEGISFHLTGQDPEGIILAKYVIDSHLVTFAHRENFTGLSWTVTQENT</sequence>
<dbReference type="EMBL" id="FXYE01000004">
    <property type="protein sequence ID" value="SMX51061.1"/>
    <property type="molecule type" value="Genomic_DNA"/>
</dbReference>
<name>A0A238L8A1_9RHOB</name>
<dbReference type="AlphaFoldDB" id="A0A238L8A1"/>
<evidence type="ECO:0000313" key="1">
    <source>
        <dbReference type="EMBL" id="SMX51061.1"/>
    </source>
</evidence>
<dbReference type="Proteomes" id="UP000202922">
    <property type="component" value="Unassembled WGS sequence"/>
</dbReference>
<dbReference type="OrthoDB" id="9806511at2"/>
<dbReference type="Gene3D" id="3.30.310.50">
    <property type="entry name" value="Alpha-D-phosphohexomutase, C-terminal domain"/>
    <property type="match status" value="1"/>
</dbReference>
<keyword evidence="2" id="KW-1185">Reference proteome</keyword>
<organism evidence="1 2">
    <name type="scientific">Actibacterium lipolyticum</name>
    <dbReference type="NCBI Taxonomy" id="1524263"/>
    <lineage>
        <taxon>Bacteria</taxon>
        <taxon>Pseudomonadati</taxon>
        <taxon>Pseudomonadota</taxon>
        <taxon>Alphaproteobacteria</taxon>
        <taxon>Rhodobacterales</taxon>
        <taxon>Roseobacteraceae</taxon>
        <taxon>Actibacterium</taxon>
    </lineage>
</organism>
<dbReference type="RefSeq" id="WP_093968764.1">
    <property type="nucleotide sequence ID" value="NZ_FXYE01000004.1"/>
</dbReference>
<proteinExistence type="predicted"/>
<accession>A0A238L8A1</accession>
<evidence type="ECO:0000313" key="2">
    <source>
        <dbReference type="Proteomes" id="UP000202922"/>
    </source>
</evidence>
<protein>
    <recommendedName>
        <fullName evidence="3">DUF2218 domain-containing protein</fullName>
    </recommendedName>
</protein>
<gene>
    <name evidence="1" type="ORF">COL8621_03591</name>
</gene>
<reference evidence="2" key="1">
    <citation type="submission" date="2017-05" db="EMBL/GenBank/DDBJ databases">
        <authorList>
            <person name="Rodrigo-Torres L."/>
            <person name="Arahal R. D."/>
            <person name="Lucena T."/>
        </authorList>
    </citation>
    <scope>NUCLEOTIDE SEQUENCE [LARGE SCALE GENOMIC DNA]</scope>
    <source>
        <strain evidence="2">CECT 8621</strain>
    </source>
</reference>
<dbReference type="InterPro" id="IPR014543">
    <property type="entry name" value="UCP028291"/>
</dbReference>
<evidence type="ECO:0008006" key="3">
    <source>
        <dbReference type="Google" id="ProtNLM"/>
    </source>
</evidence>
<dbReference type="Pfam" id="PF09981">
    <property type="entry name" value="DUF2218"/>
    <property type="match status" value="1"/>
</dbReference>